<protein>
    <submittedName>
        <fullName evidence="1">Uncharacterized protein</fullName>
    </submittedName>
</protein>
<dbReference type="EMBL" id="CM046390">
    <property type="protein sequence ID" value="KAI8563960.1"/>
    <property type="molecule type" value="Genomic_DNA"/>
</dbReference>
<gene>
    <name evidence="1" type="ORF">RHMOL_Rhmol03G0148600</name>
</gene>
<keyword evidence="2" id="KW-1185">Reference proteome</keyword>
<evidence type="ECO:0000313" key="2">
    <source>
        <dbReference type="Proteomes" id="UP001062846"/>
    </source>
</evidence>
<organism evidence="1 2">
    <name type="scientific">Rhododendron molle</name>
    <name type="common">Chinese azalea</name>
    <name type="synonym">Azalea mollis</name>
    <dbReference type="NCBI Taxonomy" id="49168"/>
    <lineage>
        <taxon>Eukaryota</taxon>
        <taxon>Viridiplantae</taxon>
        <taxon>Streptophyta</taxon>
        <taxon>Embryophyta</taxon>
        <taxon>Tracheophyta</taxon>
        <taxon>Spermatophyta</taxon>
        <taxon>Magnoliopsida</taxon>
        <taxon>eudicotyledons</taxon>
        <taxon>Gunneridae</taxon>
        <taxon>Pentapetalae</taxon>
        <taxon>asterids</taxon>
        <taxon>Ericales</taxon>
        <taxon>Ericaceae</taxon>
        <taxon>Ericoideae</taxon>
        <taxon>Rhodoreae</taxon>
        <taxon>Rhododendron</taxon>
    </lineage>
</organism>
<proteinExistence type="predicted"/>
<dbReference type="Proteomes" id="UP001062846">
    <property type="component" value="Chromosome 3"/>
</dbReference>
<accession>A0ACC0PE79</accession>
<name>A0ACC0PE79_RHOML</name>
<sequence length="91" mass="10260">MKPLLKDFNTKFYSDIQQQVLGVKEDLSRIQEQCALSPGDGGLMEAERASLLKYVDLSSAEEALNRKKSRIRRLKLGDILSICNEGCDLRT</sequence>
<reference evidence="1" key="1">
    <citation type="submission" date="2022-02" db="EMBL/GenBank/DDBJ databases">
        <title>Plant Genome Project.</title>
        <authorList>
            <person name="Zhang R.-G."/>
        </authorList>
    </citation>
    <scope>NUCLEOTIDE SEQUENCE</scope>
    <source>
        <strain evidence="1">AT1</strain>
    </source>
</reference>
<comment type="caution">
    <text evidence="1">The sequence shown here is derived from an EMBL/GenBank/DDBJ whole genome shotgun (WGS) entry which is preliminary data.</text>
</comment>
<evidence type="ECO:0000313" key="1">
    <source>
        <dbReference type="EMBL" id="KAI8563960.1"/>
    </source>
</evidence>